<evidence type="ECO:0000256" key="1">
    <source>
        <dbReference type="SAM" id="MobiDB-lite"/>
    </source>
</evidence>
<proteinExistence type="predicted"/>
<keyword evidence="3" id="KW-1185">Reference proteome</keyword>
<accession>A0AAV3QKL9</accession>
<dbReference type="Proteomes" id="UP001454036">
    <property type="component" value="Unassembled WGS sequence"/>
</dbReference>
<evidence type="ECO:0000313" key="2">
    <source>
        <dbReference type="EMBL" id="GAA0164590.1"/>
    </source>
</evidence>
<protein>
    <submittedName>
        <fullName evidence="2">Uncharacterized protein</fullName>
    </submittedName>
</protein>
<gene>
    <name evidence="2" type="ORF">LIER_20185</name>
</gene>
<name>A0AAV3QKL9_LITER</name>
<sequence>MRPLLLEGLCDAYSHATDPLEVYGAMCKHMIQVPTKRAVLLEEELAKVKGELAESQWNTEKKKLVEDYLGLRKRHEEVTSQRDKLKDESSGFNSRG</sequence>
<comment type="caution">
    <text evidence="2">The sequence shown here is derived from an EMBL/GenBank/DDBJ whole genome shotgun (WGS) entry which is preliminary data.</text>
</comment>
<feature type="region of interest" description="Disordered" evidence="1">
    <location>
        <begin position="75"/>
        <end position="96"/>
    </location>
</feature>
<organism evidence="2 3">
    <name type="scientific">Lithospermum erythrorhizon</name>
    <name type="common">Purple gromwell</name>
    <name type="synonym">Lithospermum officinale var. erythrorhizon</name>
    <dbReference type="NCBI Taxonomy" id="34254"/>
    <lineage>
        <taxon>Eukaryota</taxon>
        <taxon>Viridiplantae</taxon>
        <taxon>Streptophyta</taxon>
        <taxon>Embryophyta</taxon>
        <taxon>Tracheophyta</taxon>
        <taxon>Spermatophyta</taxon>
        <taxon>Magnoliopsida</taxon>
        <taxon>eudicotyledons</taxon>
        <taxon>Gunneridae</taxon>
        <taxon>Pentapetalae</taxon>
        <taxon>asterids</taxon>
        <taxon>lamiids</taxon>
        <taxon>Boraginales</taxon>
        <taxon>Boraginaceae</taxon>
        <taxon>Boraginoideae</taxon>
        <taxon>Lithospermeae</taxon>
        <taxon>Lithospermum</taxon>
    </lineage>
</organism>
<dbReference type="AlphaFoldDB" id="A0AAV3QKL9"/>
<evidence type="ECO:0000313" key="3">
    <source>
        <dbReference type="Proteomes" id="UP001454036"/>
    </source>
</evidence>
<feature type="compositionally biased region" description="Basic and acidic residues" evidence="1">
    <location>
        <begin position="75"/>
        <end position="89"/>
    </location>
</feature>
<dbReference type="EMBL" id="BAABME010005097">
    <property type="protein sequence ID" value="GAA0164590.1"/>
    <property type="molecule type" value="Genomic_DNA"/>
</dbReference>
<reference evidence="2 3" key="1">
    <citation type="submission" date="2024-01" db="EMBL/GenBank/DDBJ databases">
        <title>The complete chloroplast genome sequence of Lithospermum erythrorhizon: insights into the phylogenetic relationship among Boraginaceae species and the maternal lineages of purple gromwells.</title>
        <authorList>
            <person name="Okada T."/>
            <person name="Watanabe K."/>
        </authorList>
    </citation>
    <scope>NUCLEOTIDE SEQUENCE [LARGE SCALE GENOMIC DNA]</scope>
</reference>